<evidence type="ECO:0000313" key="1">
    <source>
        <dbReference type="EMBL" id="JAE22687.1"/>
    </source>
</evidence>
<dbReference type="AlphaFoldDB" id="A0A0A9GDX1"/>
<protein>
    <submittedName>
        <fullName evidence="1">Uncharacterized protein</fullName>
    </submittedName>
</protein>
<reference evidence="1" key="2">
    <citation type="journal article" date="2015" name="Data Brief">
        <title>Shoot transcriptome of the giant reed, Arundo donax.</title>
        <authorList>
            <person name="Barrero R.A."/>
            <person name="Guerrero F.D."/>
            <person name="Moolhuijzen P."/>
            <person name="Goolsby J.A."/>
            <person name="Tidwell J."/>
            <person name="Bellgard S.E."/>
            <person name="Bellgard M.I."/>
        </authorList>
    </citation>
    <scope>NUCLEOTIDE SEQUENCE</scope>
    <source>
        <tissue evidence="1">Shoot tissue taken approximately 20 cm above the soil surface</tissue>
    </source>
</reference>
<reference evidence="1" key="1">
    <citation type="submission" date="2014-09" db="EMBL/GenBank/DDBJ databases">
        <authorList>
            <person name="Magalhaes I.L.F."/>
            <person name="Oliveira U."/>
            <person name="Santos F.R."/>
            <person name="Vidigal T.H.D.A."/>
            <person name="Brescovit A.D."/>
            <person name="Santos A.J."/>
        </authorList>
    </citation>
    <scope>NUCLEOTIDE SEQUENCE</scope>
    <source>
        <tissue evidence="1">Shoot tissue taken approximately 20 cm above the soil surface</tissue>
    </source>
</reference>
<dbReference type="EMBL" id="GBRH01175209">
    <property type="protein sequence ID" value="JAE22687.1"/>
    <property type="molecule type" value="Transcribed_RNA"/>
</dbReference>
<sequence>MVRVRRGTGVARWIRDSARRKWNASMRFDGEAEAEAEPLAGARRLGLGFGGGGGGGGAVLFAAMNVA</sequence>
<accession>A0A0A9GDX1</accession>
<organism evidence="1">
    <name type="scientific">Arundo donax</name>
    <name type="common">Giant reed</name>
    <name type="synonym">Donax arundinaceus</name>
    <dbReference type="NCBI Taxonomy" id="35708"/>
    <lineage>
        <taxon>Eukaryota</taxon>
        <taxon>Viridiplantae</taxon>
        <taxon>Streptophyta</taxon>
        <taxon>Embryophyta</taxon>
        <taxon>Tracheophyta</taxon>
        <taxon>Spermatophyta</taxon>
        <taxon>Magnoliopsida</taxon>
        <taxon>Liliopsida</taxon>
        <taxon>Poales</taxon>
        <taxon>Poaceae</taxon>
        <taxon>PACMAD clade</taxon>
        <taxon>Arundinoideae</taxon>
        <taxon>Arundineae</taxon>
        <taxon>Arundo</taxon>
    </lineage>
</organism>
<proteinExistence type="predicted"/>
<name>A0A0A9GDX1_ARUDO</name>